<proteinExistence type="predicted"/>
<accession>A0ABP7P965</accession>
<evidence type="ECO:0000313" key="2">
    <source>
        <dbReference type="Proteomes" id="UP001418444"/>
    </source>
</evidence>
<dbReference type="Proteomes" id="UP001418444">
    <property type="component" value="Unassembled WGS sequence"/>
</dbReference>
<dbReference type="NCBIfam" id="TIGR00026">
    <property type="entry name" value="hi_GC_TIGR00026"/>
    <property type="match status" value="1"/>
</dbReference>
<name>A0ABP7P965_9ACTN</name>
<dbReference type="EMBL" id="BAAAZW010000006">
    <property type="protein sequence ID" value="GAA3961740.1"/>
    <property type="molecule type" value="Genomic_DNA"/>
</dbReference>
<dbReference type="InterPro" id="IPR012349">
    <property type="entry name" value="Split_barrel_FMN-bd"/>
</dbReference>
<protein>
    <submittedName>
        <fullName evidence="1">Nitroreductase family deazaflavin-dependent oxidoreductase</fullName>
    </submittedName>
</protein>
<comment type="caution">
    <text evidence="1">The sequence shown here is derived from an EMBL/GenBank/DDBJ whole genome shotgun (WGS) entry which is preliminary data.</text>
</comment>
<dbReference type="InterPro" id="IPR004378">
    <property type="entry name" value="F420H2_quin_Rdtase"/>
</dbReference>
<dbReference type="Gene3D" id="2.30.110.10">
    <property type="entry name" value="Electron Transport, Fmn-binding Protein, Chain A"/>
    <property type="match status" value="1"/>
</dbReference>
<organism evidence="1 2">
    <name type="scientific">Gordonia caeni</name>
    <dbReference type="NCBI Taxonomy" id="1007097"/>
    <lineage>
        <taxon>Bacteria</taxon>
        <taxon>Bacillati</taxon>
        <taxon>Actinomycetota</taxon>
        <taxon>Actinomycetes</taxon>
        <taxon>Mycobacteriales</taxon>
        <taxon>Gordoniaceae</taxon>
        <taxon>Gordonia</taxon>
    </lineage>
</organism>
<reference evidence="2" key="1">
    <citation type="journal article" date="2019" name="Int. J. Syst. Evol. Microbiol.">
        <title>The Global Catalogue of Microorganisms (GCM) 10K type strain sequencing project: providing services to taxonomists for standard genome sequencing and annotation.</title>
        <authorList>
            <consortium name="The Broad Institute Genomics Platform"/>
            <consortium name="The Broad Institute Genome Sequencing Center for Infectious Disease"/>
            <person name="Wu L."/>
            <person name="Ma J."/>
        </authorList>
    </citation>
    <scope>NUCLEOTIDE SEQUENCE [LARGE SCALE GENOMIC DNA]</scope>
    <source>
        <strain evidence="2">JCM 16923</strain>
    </source>
</reference>
<sequence>MGHYVGVRVPRSVARFNKYVTNPIQGMWAAKVAPWAVVEHVGRVSGSAYSTPVLGWTEHGRVSIPLVYGTDSDWVRNVLAAGEFTLVRKGKRLHVAGARILPPDSPDIVGLARFAGRPFEGVLFGRITGTPE</sequence>
<keyword evidence="2" id="KW-1185">Reference proteome</keyword>
<evidence type="ECO:0000313" key="1">
    <source>
        <dbReference type="EMBL" id="GAA3961740.1"/>
    </source>
</evidence>
<gene>
    <name evidence="1" type="ORF">GCM10022231_22300</name>
</gene>